<keyword evidence="3" id="KW-1185">Reference proteome</keyword>
<gene>
    <name evidence="2" type="ORF">V3330_07735</name>
</gene>
<organism evidence="2 3">
    <name type="scientific">Elongatibacter sediminis</name>
    <dbReference type="NCBI Taxonomy" id="3119006"/>
    <lineage>
        <taxon>Bacteria</taxon>
        <taxon>Pseudomonadati</taxon>
        <taxon>Pseudomonadota</taxon>
        <taxon>Gammaproteobacteria</taxon>
        <taxon>Chromatiales</taxon>
        <taxon>Wenzhouxiangellaceae</taxon>
        <taxon>Elongatibacter</taxon>
    </lineage>
</organism>
<keyword evidence="1" id="KW-0812">Transmembrane</keyword>
<accession>A0AAW9RHF8</accession>
<dbReference type="InterPro" id="IPR019253">
    <property type="entry name" value="DUF2244_TM"/>
</dbReference>
<sequence length="163" mass="18348">MVIVEHSADGTAARIQARANFSLGANGLLLLLTALAVVTLGLAVLLAWQGYWPILAIAVVQLVLVFWVLIRAWQNSWAVEEILIDARRVRVLHRRYREIRESGLQSAWAGVRVESPRYPGYAPRLMLTSRNQTVELGKFLTVEEKLSLAKHLSHTLSKVNAWR</sequence>
<name>A0AAW9RHF8_9GAMM</name>
<evidence type="ECO:0000256" key="1">
    <source>
        <dbReference type="SAM" id="Phobius"/>
    </source>
</evidence>
<dbReference type="Pfam" id="PF10003">
    <property type="entry name" value="DUF2244"/>
    <property type="match status" value="1"/>
</dbReference>
<comment type="caution">
    <text evidence="2">The sequence shown here is derived from an EMBL/GenBank/DDBJ whole genome shotgun (WGS) entry which is preliminary data.</text>
</comment>
<protein>
    <submittedName>
        <fullName evidence="2">DUF2244 domain-containing protein</fullName>
    </submittedName>
</protein>
<feature type="transmembrane region" description="Helical" evidence="1">
    <location>
        <begin position="23"/>
        <end position="45"/>
    </location>
</feature>
<keyword evidence="1" id="KW-1133">Transmembrane helix</keyword>
<dbReference type="AlphaFoldDB" id="A0AAW9RHF8"/>
<evidence type="ECO:0000313" key="2">
    <source>
        <dbReference type="EMBL" id="MEJ8567513.1"/>
    </source>
</evidence>
<dbReference type="RefSeq" id="WP_354694833.1">
    <property type="nucleotide sequence ID" value="NZ_JAZHOG010000004.1"/>
</dbReference>
<dbReference type="EMBL" id="JAZHOG010000004">
    <property type="protein sequence ID" value="MEJ8567513.1"/>
    <property type="molecule type" value="Genomic_DNA"/>
</dbReference>
<proteinExistence type="predicted"/>
<keyword evidence="1" id="KW-0472">Membrane</keyword>
<evidence type="ECO:0000313" key="3">
    <source>
        <dbReference type="Proteomes" id="UP001359886"/>
    </source>
</evidence>
<reference evidence="2 3" key="1">
    <citation type="submission" date="2024-02" db="EMBL/GenBank/DDBJ databases">
        <title>A novel Wenzhouxiangellaceae bacterium, isolated from coastal sediments.</title>
        <authorList>
            <person name="Du Z.-J."/>
            <person name="Ye Y.-Q."/>
            <person name="Zhang X.-Y."/>
        </authorList>
    </citation>
    <scope>NUCLEOTIDE SEQUENCE [LARGE SCALE GENOMIC DNA]</scope>
    <source>
        <strain evidence="2 3">CH-27</strain>
    </source>
</reference>
<feature type="transmembrane region" description="Helical" evidence="1">
    <location>
        <begin position="51"/>
        <end position="70"/>
    </location>
</feature>
<dbReference type="Proteomes" id="UP001359886">
    <property type="component" value="Unassembled WGS sequence"/>
</dbReference>